<organism evidence="1 2">
    <name type="scientific">Musa troglodytarum</name>
    <name type="common">fe'i banana</name>
    <dbReference type="NCBI Taxonomy" id="320322"/>
    <lineage>
        <taxon>Eukaryota</taxon>
        <taxon>Viridiplantae</taxon>
        <taxon>Streptophyta</taxon>
        <taxon>Embryophyta</taxon>
        <taxon>Tracheophyta</taxon>
        <taxon>Spermatophyta</taxon>
        <taxon>Magnoliopsida</taxon>
        <taxon>Liliopsida</taxon>
        <taxon>Zingiberales</taxon>
        <taxon>Musaceae</taxon>
        <taxon>Musa</taxon>
    </lineage>
</organism>
<evidence type="ECO:0000313" key="1">
    <source>
        <dbReference type="EMBL" id="URD97020.1"/>
    </source>
</evidence>
<gene>
    <name evidence="1" type="ORF">MUK42_35803</name>
</gene>
<sequence length="141" mass="15407">MNGRRWIGSKGSIEMKNLLGESFVEGGARAPATPPKCSLLKVSVLAFKVGGDASENWLAAVGRGVCWARLSFEMRAHPATHQGLFCMSFLSKRMKVVQRLQLVPITVVLDGEDGREVTTSKKERLPKVDEDSARVGLLPIE</sequence>
<dbReference type="Proteomes" id="UP001055439">
    <property type="component" value="Chromosome 4"/>
</dbReference>
<name>A0A9E7JX79_9LILI</name>
<dbReference type="EMBL" id="CP097506">
    <property type="protein sequence ID" value="URD97020.1"/>
    <property type="molecule type" value="Genomic_DNA"/>
</dbReference>
<dbReference type="AlphaFoldDB" id="A0A9E7JX79"/>
<accession>A0A9E7JX79</accession>
<proteinExistence type="predicted"/>
<evidence type="ECO:0000313" key="2">
    <source>
        <dbReference type="Proteomes" id="UP001055439"/>
    </source>
</evidence>
<keyword evidence="2" id="KW-1185">Reference proteome</keyword>
<reference evidence="1" key="1">
    <citation type="submission" date="2022-05" db="EMBL/GenBank/DDBJ databases">
        <title>The Musa troglodytarum L. genome provides insights into the mechanism of non-climacteric behaviour and enrichment of carotenoids.</title>
        <authorList>
            <person name="Wang J."/>
        </authorList>
    </citation>
    <scope>NUCLEOTIDE SEQUENCE</scope>
    <source>
        <tissue evidence="1">Leaf</tissue>
    </source>
</reference>
<protein>
    <submittedName>
        <fullName evidence="1">Uncharacterized protein</fullName>
    </submittedName>
</protein>